<gene>
    <name evidence="8" type="ORF">C9J18_20570</name>
    <name evidence="7" type="ORF">CTM96_19910</name>
</gene>
<dbReference type="EMBL" id="PYMO01000033">
    <property type="protein sequence ID" value="PSU20284.1"/>
    <property type="molecule type" value="Genomic_DNA"/>
</dbReference>
<evidence type="ECO:0000256" key="3">
    <source>
        <dbReference type="ARBA" id="ARBA00023172"/>
    </source>
</evidence>
<dbReference type="InterPro" id="IPR044068">
    <property type="entry name" value="CB"/>
</dbReference>
<name>A0A2T3JC01_PHOPO</name>
<dbReference type="Proteomes" id="UP000241618">
    <property type="component" value="Unassembled WGS sequence"/>
</dbReference>
<dbReference type="Gene3D" id="1.10.443.10">
    <property type="entry name" value="Intergrase catalytic core"/>
    <property type="match status" value="1"/>
</dbReference>
<dbReference type="EMBL" id="PYMP01000032">
    <property type="protein sequence ID" value="PSU46411.1"/>
    <property type="molecule type" value="Genomic_DNA"/>
</dbReference>
<dbReference type="InterPro" id="IPR013762">
    <property type="entry name" value="Integrase-like_cat_sf"/>
</dbReference>
<evidence type="ECO:0000313" key="10">
    <source>
        <dbReference type="Proteomes" id="UP000241618"/>
    </source>
</evidence>
<feature type="domain" description="Tyr recombinase" evidence="5">
    <location>
        <begin position="130"/>
        <end position="317"/>
    </location>
</feature>
<dbReference type="PROSITE" id="PS51898">
    <property type="entry name" value="TYR_RECOMBINASE"/>
    <property type="match status" value="1"/>
</dbReference>
<dbReference type="InterPro" id="IPR011010">
    <property type="entry name" value="DNA_brk_join_enz"/>
</dbReference>
<sequence>MAKKIPVIENETICGASIADFSSVAENITIWQRLTHQQYAKNTLVAFKNDWNSFLLFCAQHNSSPLPASAEIVHRYIEKMALTRKLASLKRYIVTIGLVHRCHALPNPCLSNEIKLAMHKQRLDKHDDYTNAYGFRDNHLHELLDSFMRSTKAKDVRDMAIWAMTFEAMLKRSEVTALTINDVEITADGLITLSVNDNLIALSDVASDAVNRWLTLAMIDSGFVFRRIDRHNNIGDNPLDHSSIYRIFRRASQELELPTDVIFSGQSPRVGASQDLADAGLSIHQIQHQGRWRSPAMPAQYVGQRAKRDNTLKKFAEKNNNNK</sequence>
<dbReference type="AlphaFoldDB" id="A0A2T3JC01"/>
<dbReference type="PANTHER" id="PTHR34605:SF3">
    <property type="entry name" value="P CELL-TYPE AGGLUTINATION PROTEIN MAP4-LIKE-RELATED"/>
    <property type="match status" value="1"/>
</dbReference>
<keyword evidence="9" id="KW-1185">Reference proteome</keyword>
<protein>
    <submittedName>
        <fullName evidence="8">Integrase</fullName>
    </submittedName>
</protein>
<dbReference type="PANTHER" id="PTHR34605">
    <property type="entry name" value="PHAGE_INTEGRASE DOMAIN-CONTAINING PROTEIN"/>
    <property type="match status" value="1"/>
</dbReference>
<dbReference type="RefSeq" id="WP_107191519.1">
    <property type="nucleotide sequence ID" value="NZ_PYMN01000034.1"/>
</dbReference>
<evidence type="ECO:0000256" key="2">
    <source>
        <dbReference type="ARBA" id="ARBA00023125"/>
    </source>
</evidence>
<keyword evidence="2 4" id="KW-0238">DNA-binding</keyword>
<dbReference type="SUPFAM" id="SSF56349">
    <property type="entry name" value="DNA breaking-rejoining enzymes"/>
    <property type="match status" value="1"/>
</dbReference>
<evidence type="ECO:0000256" key="1">
    <source>
        <dbReference type="ARBA" id="ARBA00022908"/>
    </source>
</evidence>
<dbReference type="GO" id="GO:0015074">
    <property type="term" value="P:DNA integration"/>
    <property type="evidence" value="ECO:0007669"/>
    <property type="project" value="UniProtKB-KW"/>
</dbReference>
<accession>A0A2T3JC01</accession>
<dbReference type="InterPro" id="IPR052925">
    <property type="entry name" value="Phage_Integrase-like_Recomb"/>
</dbReference>
<evidence type="ECO:0000313" key="7">
    <source>
        <dbReference type="EMBL" id="PSU20284.1"/>
    </source>
</evidence>
<dbReference type="InterPro" id="IPR002104">
    <property type="entry name" value="Integrase_catalytic"/>
</dbReference>
<dbReference type="Pfam" id="PF00589">
    <property type="entry name" value="Phage_integrase"/>
    <property type="match status" value="1"/>
</dbReference>
<dbReference type="Gene3D" id="1.10.150.130">
    <property type="match status" value="1"/>
</dbReference>
<reference evidence="9 10" key="1">
    <citation type="submission" date="2018-03" db="EMBL/GenBank/DDBJ databases">
        <title>Whole genome sequencing of Histamine producing bacteria.</title>
        <authorList>
            <person name="Butler K."/>
        </authorList>
    </citation>
    <scope>NUCLEOTIDE SEQUENCE [LARGE SCALE GENOMIC DNA]</scope>
    <source>
        <strain evidence="8 10">FS-6.1</strain>
        <strain evidence="7 9">FS-6.2</strain>
    </source>
</reference>
<evidence type="ECO:0000259" key="5">
    <source>
        <dbReference type="PROSITE" id="PS51898"/>
    </source>
</evidence>
<proteinExistence type="predicted"/>
<dbReference type="InterPro" id="IPR010998">
    <property type="entry name" value="Integrase_recombinase_N"/>
</dbReference>
<evidence type="ECO:0000256" key="4">
    <source>
        <dbReference type="PROSITE-ProRule" id="PRU01248"/>
    </source>
</evidence>
<keyword evidence="1" id="KW-0229">DNA integration</keyword>
<feature type="domain" description="Core-binding (CB)" evidence="6">
    <location>
        <begin position="22"/>
        <end position="104"/>
    </location>
</feature>
<evidence type="ECO:0000313" key="8">
    <source>
        <dbReference type="EMBL" id="PSU46411.1"/>
    </source>
</evidence>
<dbReference type="GO" id="GO:0003677">
    <property type="term" value="F:DNA binding"/>
    <property type="evidence" value="ECO:0007669"/>
    <property type="project" value="UniProtKB-UniRule"/>
</dbReference>
<evidence type="ECO:0000259" key="6">
    <source>
        <dbReference type="PROSITE" id="PS51900"/>
    </source>
</evidence>
<dbReference type="PROSITE" id="PS51900">
    <property type="entry name" value="CB"/>
    <property type="match status" value="1"/>
</dbReference>
<dbReference type="GO" id="GO:0006310">
    <property type="term" value="P:DNA recombination"/>
    <property type="evidence" value="ECO:0007669"/>
    <property type="project" value="UniProtKB-KW"/>
</dbReference>
<dbReference type="Proteomes" id="UP000241405">
    <property type="component" value="Unassembled WGS sequence"/>
</dbReference>
<organism evidence="8 10">
    <name type="scientific">Photobacterium phosphoreum</name>
    <dbReference type="NCBI Taxonomy" id="659"/>
    <lineage>
        <taxon>Bacteria</taxon>
        <taxon>Pseudomonadati</taxon>
        <taxon>Pseudomonadota</taxon>
        <taxon>Gammaproteobacteria</taxon>
        <taxon>Vibrionales</taxon>
        <taxon>Vibrionaceae</taxon>
        <taxon>Photobacterium</taxon>
    </lineage>
</organism>
<comment type="caution">
    <text evidence="8">The sequence shown here is derived from an EMBL/GenBank/DDBJ whole genome shotgun (WGS) entry which is preliminary data.</text>
</comment>
<keyword evidence="3" id="KW-0233">DNA recombination</keyword>
<dbReference type="SUPFAM" id="SSF47823">
    <property type="entry name" value="lambda integrase-like, N-terminal domain"/>
    <property type="match status" value="1"/>
</dbReference>
<evidence type="ECO:0000313" key="9">
    <source>
        <dbReference type="Proteomes" id="UP000241405"/>
    </source>
</evidence>